<evidence type="ECO:0000313" key="2">
    <source>
        <dbReference type="Proteomes" id="UP000199400"/>
    </source>
</evidence>
<protein>
    <submittedName>
        <fullName evidence="1">Uncharacterized protein</fullName>
    </submittedName>
</protein>
<keyword evidence="2" id="KW-1185">Reference proteome</keyword>
<accession>A0A1I2JF39</accession>
<sequence>MLHHFVELPVDPYLVATTELTYAENPTATLLTAARHRGYVYSSGAYSHKAYPPVEFTYSAAEIDPALRLVDADTLKGLFRVEGGVGCARNRAVISCAKWQRPNS</sequence>
<name>A0A1I2JF39_9BACT</name>
<dbReference type="RefSeq" id="WP_143141621.1">
    <property type="nucleotide sequence ID" value="NZ_FOMX01000168.1"/>
</dbReference>
<proteinExistence type="predicted"/>
<dbReference type="AlphaFoldDB" id="A0A1I2JF39"/>
<evidence type="ECO:0000313" key="1">
    <source>
        <dbReference type="EMBL" id="SFF51271.1"/>
    </source>
</evidence>
<dbReference type="Proteomes" id="UP000199400">
    <property type="component" value="Unassembled WGS sequence"/>
</dbReference>
<reference evidence="2" key="1">
    <citation type="submission" date="2016-10" db="EMBL/GenBank/DDBJ databases">
        <authorList>
            <person name="Varghese N."/>
            <person name="Submissions S."/>
        </authorList>
    </citation>
    <scope>NUCLEOTIDE SEQUENCE [LARGE SCALE GENOMIC DNA]</scope>
    <source>
        <strain evidence="2">ATCC 25963</strain>
    </source>
</reference>
<gene>
    <name evidence="1" type="ORF">SAMN02745121_09250</name>
</gene>
<feature type="non-terminal residue" evidence="1">
    <location>
        <position position="104"/>
    </location>
</feature>
<dbReference type="EMBL" id="FOMX01000168">
    <property type="protein sequence ID" value="SFF51271.1"/>
    <property type="molecule type" value="Genomic_DNA"/>
</dbReference>
<organism evidence="1 2">
    <name type="scientific">Nannocystis exedens</name>
    <dbReference type="NCBI Taxonomy" id="54"/>
    <lineage>
        <taxon>Bacteria</taxon>
        <taxon>Pseudomonadati</taxon>
        <taxon>Myxococcota</taxon>
        <taxon>Polyangia</taxon>
        <taxon>Nannocystales</taxon>
        <taxon>Nannocystaceae</taxon>
        <taxon>Nannocystis</taxon>
    </lineage>
</organism>